<dbReference type="STRING" id="709323.GCA_001047135_00901"/>
<evidence type="ECO:0008006" key="3">
    <source>
        <dbReference type="Google" id="ProtNLM"/>
    </source>
</evidence>
<dbReference type="Proteomes" id="UP000064514">
    <property type="component" value="Unassembled WGS sequence"/>
</dbReference>
<organism evidence="2">
    <name type="scientific">Fructobacillus tropaeoli</name>
    <dbReference type="NCBI Taxonomy" id="709323"/>
    <lineage>
        <taxon>Bacteria</taxon>
        <taxon>Bacillati</taxon>
        <taxon>Bacillota</taxon>
        <taxon>Bacilli</taxon>
        <taxon>Lactobacillales</taxon>
        <taxon>Lactobacillaceae</taxon>
        <taxon>Fructobacillus</taxon>
    </lineage>
</organism>
<protein>
    <recommendedName>
        <fullName evidence="3">DUF4811 domain-containing protein</fullName>
    </recommendedName>
</protein>
<name>A0A3F3HG07_9LACO</name>
<evidence type="ECO:0000256" key="1">
    <source>
        <dbReference type="SAM" id="Phobius"/>
    </source>
</evidence>
<dbReference type="Pfam" id="PF16069">
    <property type="entry name" value="DUF4811"/>
    <property type="match status" value="1"/>
</dbReference>
<keyword evidence="1" id="KW-0812">Transmembrane</keyword>
<dbReference type="RefSeq" id="WP_059393774.1">
    <property type="nucleotide sequence ID" value="NZ_DF968081.1"/>
</dbReference>
<dbReference type="AlphaFoldDB" id="A0A3F3HG07"/>
<feature type="transmembrane region" description="Helical" evidence="1">
    <location>
        <begin position="25"/>
        <end position="46"/>
    </location>
</feature>
<proteinExistence type="predicted"/>
<evidence type="ECO:0000313" key="2">
    <source>
        <dbReference type="EMBL" id="GAP04353.1"/>
    </source>
</evidence>
<dbReference type="InterPro" id="IPR032083">
    <property type="entry name" value="DUF4811"/>
</dbReference>
<keyword evidence="1" id="KW-0472">Membrane</keyword>
<dbReference type="EMBL" id="DF968081">
    <property type="protein sequence ID" value="GAP04353.1"/>
    <property type="molecule type" value="Genomic_DNA"/>
</dbReference>
<accession>A0A3F3HG07</accession>
<keyword evidence="1" id="KW-1133">Transmembrane helix</keyword>
<sequence>MILVIIPIFVALAAASWFLMPSKVLKATFGTIFSLAMVVSIGLLAANMDSHYGMKKETTVATKQVYSAAPAQMPVGMAAAKKIGTDDYVLVYKDQATDKEATAHFAPDTSDIVKSVKQSATYTKADVQTAQVKTTTTKWVYKNDTYKWLFKQNKEDNLVKEVHTLEVPTSWQVVLK</sequence>
<reference evidence="2" key="1">
    <citation type="journal article" date="2015" name="BMC Genomics">
        <title>Comparative genomics of Fructobacillus spp. and Leuconostoc spp. reveals niche-specific evolution of Fructobacillus spp.</title>
        <authorList>
            <person name="Endo A."/>
            <person name="Tanizawa Y."/>
            <person name="Tanaka N."/>
            <person name="Maeno S."/>
            <person name="Kumar H."/>
            <person name="Shiwa Y."/>
            <person name="Okada S."/>
            <person name="Yoshikawa H."/>
            <person name="Dicks L."/>
            <person name="Nakagawa J."/>
            <person name="Arita M."/>
        </authorList>
    </citation>
    <scope>NUCLEOTIDE SEQUENCE [LARGE SCALE GENOMIC DNA]</scope>
    <source>
        <strain evidence="2">F214-1</strain>
    </source>
</reference>
<gene>
    <name evidence="2" type="ORF">FTRO_0040930</name>
</gene>